<dbReference type="Proteomes" id="UP000193144">
    <property type="component" value="Unassembled WGS sequence"/>
</dbReference>
<protein>
    <submittedName>
        <fullName evidence="2">Uncharacterized protein</fullName>
    </submittedName>
</protein>
<keyword evidence="3" id="KW-1185">Reference proteome</keyword>
<comment type="caution">
    <text evidence="2">The sequence shown here is derived from an EMBL/GenBank/DDBJ whole genome shotgun (WGS) entry which is preliminary data.</text>
</comment>
<dbReference type="EMBL" id="MCFA01000247">
    <property type="protein sequence ID" value="ORX96798.1"/>
    <property type="molecule type" value="Genomic_DNA"/>
</dbReference>
<evidence type="ECO:0000313" key="3">
    <source>
        <dbReference type="Proteomes" id="UP000193144"/>
    </source>
</evidence>
<name>A0A1Y1YFR5_9PLEO</name>
<feature type="compositionally biased region" description="Basic residues" evidence="1">
    <location>
        <begin position="142"/>
        <end position="163"/>
    </location>
</feature>
<dbReference type="AlphaFoldDB" id="A0A1Y1YFR5"/>
<evidence type="ECO:0000313" key="2">
    <source>
        <dbReference type="EMBL" id="ORX96798.1"/>
    </source>
</evidence>
<gene>
    <name evidence="2" type="ORF">BCR34DRAFT_176545</name>
</gene>
<sequence>MRSVAAKEEELARHAKPKQRLCLYLPTKHPPRFFLALQNTHLLSAHGEVPPAQILLPLRPENRYVLHRSVSRCPRPPCFPRLKSPKQFQIQSPARVKCVTGASTKSMLLIICFLLNSKRANYELKGEAREEQDGALAQNHTNARRRRRRRRRRRMGRRRRRGR</sequence>
<proteinExistence type="predicted"/>
<reference evidence="2 3" key="1">
    <citation type="submission" date="2016-07" db="EMBL/GenBank/DDBJ databases">
        <title>Pervasive Adenine N6-methylation of Active Genes in Fungi.</title>
        <authorList>
            <consortium name="DOE Joint Genome Institute"/>
            <person name="Mondo S.J."/>
            <person name="Dannebaum R.O."/>
            <person name="Kuo R.C."/>
            <person name="Labutti K."/>
            <person name="Haridas S."/>
            <person name="Kuo A."/>
            <person name="Salamov A."/>
            <person name="Ahrendt S.R."/>
            <person name="Lipzen A."/>
            <person name="Sullivan W."/>
            <person name="Andreopoulos W.B."/>
            <person name="Clum A."/>
            <person name="Lindquist E."/>
            <person name="Daum C."/>
            <person name="Ramamoorthy G.K."/>
            <person name="Gryganskyi A."/>
            <person name="Culley D."/>
            <person name="Magnuson J.K."/>
            <person name="James T.Y."/>
            <person name="O'Malley M.A."/>
            <person name="Stajich J.E."/>
            <person name="Spatafora J.W."/>
            <person name="Visel A."/>
            <person name="Grigoriev I.V."/>
        </authorList>
    </citation>
    <scope>NUCLEOTIDE SEQUENCE [LARGE SCALE GENOMIC DNA]</scope>
    <source>
        <strain evidence="2 3">CBS 115471</strain>
    </source>
</reference>
<accession>A0A1Y1YFR5</accession>
<evidence type="ECO:0000256" key="1">
    <source>
        <dbReference type="SAM" id="MobiDB-lite"/>
    </source>
</evidence>
<organism evidence="2 3">
    <name type="scientific">Clohesyomyces aquaticus</name>
    <dbReference type="NCBI Taxonomy" id="1231657"/>
    <lineage>
        <taxon>Eukaryota</taxon>
        <taxon>Fungi</taxon>
        <taxon>Dikarya</taxon>
        <taxon>Ascomycota</taxon>
        <taxon>Pezizomycotina</taxon>
        <taxon>Dothideomycetes</taxon>
        <taxon>Pleosporomycetidae</taxon>
        <taxon>Pleosporales</taxon>
        <taxon>Lindgomycetaceae</taxon>
        <taxon>Clohesyomyces</taxon>
    </lineage>
</organism>
<feature type="region of interest" description="Disordered" evidence="1">
    <location>
        <begin position="127"/>
        <end position="163"/>
    </location>
</feature>